<gene>
    <name evidence="7" type="primary">flgK</name>
    <name evidence="11" type="ORF">RIL183_22861</name>
</gene>
<dbReference type="InterPro" id="IPR010930">
    <property type="entry name" value="Flg_bb/hook_C_dom"/>
</dbReference>
<reference evidence="12" key="1">
    <citation type="submission" date="2015-05" db="EMBL/GenBank/DDBJ databases">
        <authorList>
            <consortium name="Pathogen Informatics"/>
        </authorList>
    </citation>
    <scope>NUCLEOTIDE SEQUENCE [LARGE SCALE GENOMIC DNA]</scope>
    <source>
        <strain evidence="12">L1-83</strain>
    </source>
</reference>
<dbReference type="PANTHER" id="PTHR30033:SF2">
    <property type="entry name" value="FLAGELLAR HOOK PROTEIN"/>
    <property type="match status" value="1"/>
</dbReference>
<evidence type="ECO:0000256" key="4">
    <source>
        <dbReference type="ARBA" id="ARBA00016244"/>
    </source>
</evidence>
<dbReference type="PANTHER" id="PTHR30033">
    <property type="entry name" value="FLAGELLAR HOOK-ASSOCIATED PROTEIN 1"/>
    <property type="match status" value="1"/>
</dbReference>
<accession>A0A0M6WN16</accession>
<evidence type="ECO:0000313" key="12">
    <source>
        <dbReference type="Proteomes" id="UP000049828"/>
    </source>
</evidence>
<dbReference type="PRINTS" id="PR01005">
    <property type="entry name" value="FLGHOOKAP1"/>
</dbReference>
<evidence type="ECO:0000313" key="11">
    <source>
        <dbReference type="EMBL" id="CRL38588.1"/>
    </source>
</evidence>
<organism evidence="11 12">
    <name type="scientific">Roseburia inulinivorans</name>
    <dbReference type="NCBI Taxonomy" id="360807"/>
    <lineage>
        <taxon>Bacteria</taxon>
        <taxon>Bacillati</taxon>
        <taxon>Bacillota</taxon>
        <taxon>Clostridia</taxon>
        <taxon>Lachnospirales</taxon>
        <taxon>Lachnospiraceae</taxon>
        <taxon>Roseburia</taxon>
    </lineage>
</organism>
<evidence type="ECO:0000259" key="10">
    <source>
        <dbReference type="Pfam" id="PF22638"/>
    </source>
</evidence>
<dbReference type="GO" id="GO:0005576">
    <property type="term" value="C:extracellular region"/>
    <property type="evidence" value="ECO:0007669"/>
    <property type="project" value="UniProtKB-SubCell"/>
</dbReference>
<keyword evidence="12" id="KW-1185">Reference proteome</keyword>
<dbReference type="RefSeq" id="WP_055039735.1">
    <property type="nucleotide sequence ID" value="NZ_CVRS01000072.1"/>
</dbReference>
<evidence type="ECO:0000256" key="1">
    <source>
        <dbReference type="ARBA" id="ARBA00004365"/>
    </source>
</evidence>
<dbReference type="SUPFAM" id="SSF64518">
    <property type="entry name" value="Phase 1 flagellin"/>
    <property type="match status" value="1"/>
</dbReference>
<keyword evidence="5 7" id="KW-0964">Secreted</keyword>
<keyword evidence="11" id="KW-0969">Cilium</keyword>
<comment type="subcellular location">
    <subcellularLocation>
        <location evidence="1 7">Bacterial flagellum</location>
    </subcellularLocation>
    <subcellularLocation>
        <location evidence="2 7">Secreted</location>
    </subcellularLocation>
</comment>
<evidence type="ECO:0000259" key="9">
    <source>
        <dbReference type="Pfam" id="PF06429"/>
    </source>
</evidence>
<sequence>MANGFGSLYIGASGLQNSQNALNTTSNNLANVNTKGYVRQQVLQVDRNYTTFNTTASISQQQSGLGMKIGDVVHARDIFLDKSYRNASGRQAFYAATYEAVDEVYTFYQELQGQAFQNTLEDFWTAFQEWAKAPDDSVQQNLVIQKANLFVSRSNAVYTGLSDYQSTINTQISDDIDRINELGNTIFKLNLEIQKVESGNVETAMTLRDERDNALDELASYVDISYKENSDGIVKVSVEGVEFVDEARCYEMGKNRDEITGFVTPYWTHLSDIENGDYDNVFSFTTPISSDLNNDLGELKALILARGDRKATYKDIVGLTSDEYNRSTADSIATGMSVMLQAQAQLDQLVHGMITAINDTLCPNTTLGELTGNTASLTGTDENGNTVTITSGMKVLDTKNCSTGSDKQIPPQELFTRLGTERYTKVSVQETDANGNTVTNDYYVYNEESETDTSKQYTLASVSVNDKLVEQESLLPHLSQNGKVNYDLAQKVAALWKGEYLTLDPDDTNKVTFIDYYNNMVGAFGTIGSVYESTAKSLSGTVTAVDNQRSQVMGVSSDEELTKMIKFQNAYNASSRFINVVNEMIESMITQLGS</sequence>
<feature type="domain" description="Flagellar basal-body/hook protein C-terminal" evidence="9">
    <location>
        <begin position="553"/>
        <end position="589"/>
    </location>
</feature>
<dbReference type="GO" id="GO:0044780">
    <property type="term" value="P:bacterial-type flagellum assembly"/>
    <property type="evidence" value="ECO:0007669"/>
    <property type="project" value="InterPro"/>
</dbReference>
<dbReference type="InterPro" id="IPR053927">
    <property type="entry name" value="FlgK_helical"/>
</dbReference>
<dbReference type="Proteomes" id="UP000049828">
    <property type="component" value="Unassembled WGS sequence"/>
</dbReference>
<evidence type="ECO:0000256" key="7">
    <source>
        <dbReference type="RuleBase" id="RU362065"/>
    </source>
</evidence>
<dbReference type="InterPro" id="IPR019776">
    <property type="entry name" value="Flagellar_basal_body_rod_CS"/>
</dbReference>
<feature type="domain" description="Flagellar hook-associated protein FlgK helical" evidence="10">
    <location>
        <begin position="107"/>
        <end position="360"/>
    </location>
</feature>
<dbReference type="NCBIfam" id="TIGR02492">
    <property type="entry name" value="flgK_ends"/>
    <property type="match status" value="1"/>
</dbReference>
<dbReference type="EMBL" id="CVRS01000072">
    <property type="protein sequence ID" value="CRL38588.1"/>
    <property type="molecule type" value="Genomic_DNA"/>
</dbReference>
<dbReference type="Pfam" id="PF00460">
    <property type="entry name" value="Flg_bb_rod"/>
    <property type="match status" value="1"/>
</dbReference>
<feature type="domain" description="Flagellar basal body rod protein N-terminal" evidence="8">
    <location>
        <begin position="8"/>
        <end position="37"/>
    </location>
</feature>
<keyword evidence="11" id="KW-0966">Cell projection</keyword>
<dbReference type="InterPro" id="IPR002371">
    <property type="entry name" value="FlgK"/>
</dbReference>
<protein>
    <recommendedName>
        <fullName evidence="4 7">Flagellar hook-associated protein 1</fullName>
        <shortName evidence="7">HAP1</shortName>
    </recommendedName>
</protein>
<dbReference type="Pfam" id="PF06429">
    <property type="entry name" value="Flg_bbr_C"/>
    <property type="match status" value="1"/>
</dbReference>
<dbReference type="GO" id="GO:0009424">
    <property type="term" value="C:bacterial-type flagellum hook"/>
    <property type="evidence" value="ECO:0007669"/>
    <property type="project" value="UniProtKB-UniRule"/>
</dbReference>
<evidence type="ECO:0000256" key="2">
    <source>
        <dbReference type="ARBA" id="ARBA00004613"/>
    </source>
</evidence>
<comment type="similarity">
    <text evidence="3 7">Belongs to the flagella basal body rod proteins family.</text>
</comment>
<name>A0A0M6WN16_9FIRM</name>
<keyword evidence="11" id="KW-0282">Flagellum</keyword>
<evidence type="ECO:0000256" key="6">
    <source>
        <dbReference type="ARBA" id="ARBA00023143"/>
    </source>
</evidence>
<dbReference type="Pfam" id="PF22638">
    <property type="entry name" value="FlgK_D1"/>
    <property type="match status" value="1"/>
</dbReference>
<dbReference type="OrthoDB" id="9802553at2"/>
<dbReference type="AlphaFoldDB" id="A0A0M6WN16"/>
<evidence type="ECO:0000259" key="8">
    <source>
        <dbReference type="Pfam" id="PF00460"/>
    </source>
</evidence>
<evidence type="ECO:0000256" key="3">
    <source>
        <dbReference type="ARBA" id="ARBA00009677"/>
    </source>
</evidence>
<evidence type="ECO:0000256" key="5">
    <source>
        <dbReference type="ARBA" id="ARBA00022525"/>
    </source>
</evidence>
<dbReference type="InterPro" id="IPR001444">
    <property type="entry name" value="Flag_bb_rod_N"/>
</dbReference>
<keyword evidence="6 7" id="KW-0975">Bacterial flagellum</keyword>
<dbReference type="STRING" id="360807.ERS852392_01359"/>
<dbReference type="PROSITE" id="PS00588">
    <property type="entry name" value="FLAGELLA_BB_ROD"/>
    <property type="match status" value="1"/>
</dbReference>
<dbReference type="GO" id="GO:0005198">
    <property type="term" value="F:structural molecule activity"/>
    <property type="evidence" value="ECO:0007669"/>
    <property type="project" value="UniProtKB-UniRule"/>
</dbReference>
<proteinExistence type="inferred from homology"/>